<keyword evidence="2" id="KW-1185">Reference proteome</keyword>
<evidence type="ECO:0008006" key="3">
    <source>
        <dbReference type="Google" id="ProtNLM"/>
    </source>
</evidence>
<protein>
    <recommendedName>
        <fullName evidence="3">RING-type domain-containing protein</fullName>
    </recommendedName>
</protein>
<organism evidence="1 2">
    <name type="scientific">Pristionchus entomophagus</name>
    <dbReference type="NCBI Taxonomy" id="358040"/>
    <lineage>
        <taxon>Eukaryota</taxon>
        <taxon>Metazoa</taxon>
        <taxon>Ecdysozoa</taxon>
        <taxon>Nematoda</taxon>
        <taxon>Chromadorea</taxon>
        <taxon>Rhabditida</taxon>
        <taxon>Rhabditina</taxon>
        <taxon>Diplogasteromorpha</taxon>
        <taxon>Diplogasteroidea</taxon>
        <taxon>Neodiplogasteridae</taxon>
        <taxon>Pristionchus</taxon>
    </lineage>
</organism>
<dbReference type="Gene3D" id="3.30.40.10">
    <property type="entry name" value="Zinc/RING finger domain, C3HC4 (zinc finger)"/>
    <property type="match status" value="1"/>
</dbReference>
<evidence type="ECO:0000313" key="1">
    <source>
        <dbReference type="EMBL" id="GMT07612.1"/>
    </source>
</evidence>
<dbReference type="InterPro" id="IPR013083">
    <property type="entry name" value="Znf_RING/FYVE/PHD"/>
</dbReference>
<dbReference type="Proteomes" id="UP001432027">
    <property type="component" value="Unassembled WGS sequence"/>
</dbReference>
<reference evidence="1" key="1">
    <citation type="submission" date="2023-10" db="EMBL/GenBank/DDBJ databases">
        <title>Genome assembly of Pristionchus species.</title>
        <authorList>
            <person name="Yoshida K."/>
            <person name="Sommer R.J."/>
        </authorList>
    </citation>
    <scope>NUCLEOTIDE SEQUENCE</scope>
    <source>
        <strain evidence="1">RS0144</strain>
    </source>
</reference>
<sequence>GGLMDGASSTVAASLPAAAAAATGPSAAAATEEAAIATLLQPTFADNVAALRAAADGAGRTVDAGLVITAATVIRSAAIRASTATDSLEMPNAATVVEDTHTAATEEPEPCLCCGKALSFKRSVTVSPCGHVLHRSCLLRRIDEAMEFYADTKLLPTCDCGAMAQYFSHTHATERVGYWGMREELIINGKSKWPV</sequence>
<name>A0AAV5UKV7_9BILA</name>
<accession>A0AAV5UKV7</accession>
<comment type="caution">
    <text evidence="1">The sequence shown here is derived from an EMBL/GenBank/DDBJ whole genome shotgun (WGS) entry which is preliminary data.</text>
</comment>
<gene>
    <name evidence="1" type="ORF">PENTCL1PPCAC_29786</name>
</gene>
<proteinExistence type="predicted"/>
<dbReference type="EMBL" id="BTSX01000006">
    <property type="protein sequence ID" value="GMT07612.1"/>
    <property type="molecule type" value="Genomic_DNA"/>
</dbReference>
<dbReference type="AlphaFoldDB" id="A0AAV5UKV7"/>
<evidence type="ECO:0000313" key="2">
    <source>
        <dbReference type="Proteomes" id="UP001432027"/>
    </source>
</evidence>
<feature type="non-terminal residue" evidence="1">
    <location>
        <position position="1"/>
    </location>
</feature>
<dbReference type="SUPFAM" id="SSF57850">
    <property type="entry name" value="RING/U-box"/>
    <property type="match status" value="1"/>
</dbReference>